<dbReference type="eggNOG" id="COG4469">
    <property type="taxonomic scope" value="Bacteria"/>
</dbReference>
<dbReference type="Pfam" id="PF25164">
    <property type="entry name" value="CoiA_N"/>
    <property type="match status" value="1"/>
</dbReference>
<evidence type="ECO:0000313" key="2">
    <source>
        <dbReference type="EMBL" id="USF24620.1"/>
    </source>
</evidence>
<accession>V2PZN4</accession>
<evidence type="ECO:0000259" key="1">
    <source>
        <dbReference type="Pfam" id="PF25164"/>
    </source>
</evidence>
<reference evidence="2" key="3">
    <citation type="submission" date="2022-06" db="EMBL/GenBank/DDBJ databases">
        <title>Resources to Facilitate Use of the Altered Schaedler Flora (ASF) Mouse Model to Study Microbiome Function.</title>
        <authorList>
            <person name="Proctor A."/>
            <person name="Parvinroo S."/>
            <person name="Richie T."/>
            <person name="Jia X."/>
            <person name="Lee S.T.M."/>
            <person name="Karp P.D."/>
            <person name="Paley S."/>
            <person name="Kostic A.D."/>
            <person name="Pierre J.F."/>
            <person name="Wannemuehler M.J."/>
            <person name="Phillips G.J."/>
        </authorList>
    </citation>
    <scope>NUCLEOTIDE SEQUENCE</scope>
    <source>
        <strain evidence="2">ASF457</strain>
    </source>
</reference>
<keyword evidence="3" id="KW-1185">Reference proteome</keyword>
<reference evidence="2" key="2">
    <citation type="submission" date="2022-05" db="EMBL/GenBank/DDBJ databases">
        <authorList>
            <person name="Proctor A.L."/>
            <person name="Phillips G.J."/>
            <person name="Wannemuehler M.J."/>
        </authorList>
    </citation>
    <scope>NUCLEOTIDE SEQUENCE</scope>
    <source>
        <strain evidence="2">ASF457</strain>
    </source>
</reference>
<organism evidence="2 3">
    <name type="scientific">Mucispirillum schaedleri ASF457</name>
    <dbReference type="NCBI Taxonomy" id="1379858"/>
    <lineage>
        <taxon>Bacteria</taxon>
        <taxon>Pseudomonadati</taxon>
        <taxon>Deferribacterota</taxon>
        <taxon>Deferribacteres</taxon>
        <taxon>Deferribacterales</taxon>
        <taxon>Mucispirillaceae</taxon>
        <taxon>Mucispirillum</taxon>
    </lineage>
</organism>
<reference evidence="2" key="1">
    <citation type="journal article" date="2014" name="Genome Announc.">
        <title>Draft genome sequences of the altered schaedler flora, a defined bacterial community from gnotobiotic mice.</title>
        <authorList>
            <person name="Wannemuehler M.J."/>
            <person name="Overstreet A.M."/>
            <person name="Ward D.V."/>
            <person name="Phillips G.J."/>
        </authorList>
    </citation>
    <scope>NUCLEOTIDE SEQUENCE</scope>
    <source>
        <strain evidence="2">ASF457</strain>
    </source>
</reference>
<name>V2PZN4_9BACT</name>
<dbReference type="AlphaFoldDB" id="V2PZN4"/>
<protein>
    <recommendedName>
        <fullName evidence="1">Competence protein CoiA-like N-terminal domain-containing protein</fullName>
    </recommendedName>
</protein>
<gene>
    <name evidence="2" type="ORF">N508_001709</name>
</gene>
<dbReference type="Proteomes" id="UP000017429">
    <property type="component" value="Chromosome"/>
</dbReference>
<evidence type="ECO:0000313" key="3">
    <source>
        <dbReference type="Proteomes" id="UP000017429"/>
    </source>
</evidence>
<sequence>MKRNSHKYQHFALDQDNNIVDIKNTVDNNKYYCPNCHAKMILKRGQIRQWHFAHKTNKCSYDSYLHSIAKKMIADWFNNNEHITLKLNCENKCRKYEKCKIYNKDICSIPIKKTFDLKKYYKKCILEHKYNGFVADIYCEHKSAPIFIEIYVTHECSLEKKNSGIHIIELRIQSEEDIINIINSSELIENQNIQLYNFKRQEDTTYNTKQDIQKYILFPSLKSHVDKVSYTCKNYDKIRKGIYEISIPYDDCIPMFFDCGSLYTMGQAMAYHAGYLKKSCQLCKWQAKNDLMDEPPICILYKKCGNPKYCQDNIPAKCTMFKENMNDINKAVFEFKQYIKNNWADIWINNQ</sequence>
<proteinExistence type="predicted"/>
<dbReference type="RefSeq" id="WP_023275992.1">
    <property type="nucleotide sequence ID" value="NZ_CP097562.1"/>
</dbReference>
<dbReference type="KEGG" id="msch:N508_001709"/>
<dbReference type="EMBL" id="CP097562">
    <property type="protein sequence ID" value="USF24620.1"/>
    <property type="molecule type" value="Genomic_DNA"/>
</dbReference>
<dbReference type="InterPro" id="IPR057253">
    <property type="entry name" value="CoiA-like_N"/>
</dbReference>
<feature type="domain" description="Competence protein CoiA-like N-terminal" evidence="1">
    <location>
        <begin position="21"/>
        <end position="61"/>
    </location>
</feature>
<dbReference type="OrthoDB" id="1075895at2"/>